<dbReference type="SMART" id="SM00849">
    <property type="entry name" value="Lactamase_B"/>
    <property type="match status" value="1"/>
</dbReference>
<dbReference type="Pfam" id="PF00753">
    <property type="entry name" value="Lactamase_B"/>
    <property type="match status" value="1"/>
</dbReference>
<proteinExistence type="predicted"/>
<feature type="domain" description="Metallo-beta-lactamase" evidence="1">
    <location>
        <begin position="34"/>
        <end position="220"/>
    </location>
</feature>
<dbReference type="PANTHER" id="PTHR42951:SF14">
    <property type="entry name" value="METALLO-BETA-LACTAMASE SUPERFAMILY PROTEIN"/>
    <property type="match status" value="1"/>
</dbReference>
<sequence>MNSAGSLGYDVFVNDPPPQDNGFLPNGEPKQFSPQASTLIYGSDRAVLTDPGMTEDQARAVGDWVAGKGRDLSDIFVTHGHGDHWFAAGLLADRFGARVVASAGTIEQMHASVATRPLLWDKVYPGGMIPPSPITAVTVPANQFEVEGHELRIVEVGDSDSADSSVLHVPELDLVVAGDVIYNGVHMYLAQSVVAGGFGPWQAAIDKVEALRPRHIVCGHQNKLLDDDAGRTIAQTRQYLDHADELLRIEDTAVGFFNAMVQRYPNHLGRWVLWVGASAIYGVRDHPDEDVRRIIVSSWL</sequence>
<dbReference type="CDD" id="cd07739">
    <property type="entry name" value="metallo-hydrolase-like_MBL-fold"/>
    <property type="match status" value="1"/>
</dbReference>
<protein>
    <submittedName>
        <fullName evidence="2">MBL fold metallo-hydrolase</fullName>
    </submittedName>
</protein>
<name>A0A6P2BSM3_9ACTN</name>
<accession>A0A6P2BSM3</accession>
<reference evidence="2 3" key="1">
    <citation type="submission" date="2018-11" db="EMBL/GenBank/DDBJ databases">
        <title>Trebonia kvetii gen.nov., sp.nov., a novel acidophilic actinobacterium, and proposal of the new actinobacterial family Treboniaceae fam. nov.</title>
        <authorList>
            <person name="Rapoport D."/>
            <person name="Sagova-Mareckova M."/>
            <person name="Sedlacek I."/>
            <person name="Provaznik J."/>
            <person name="Kralova S."/>
            <person name="Pavlinic D."/>
            <person name="Benes V."/>
            <person name="Kopecky J."/>
        </authorList>
    </citation>
    <scope>NUCLEOTIDE SEQUENCE [LARGE SCALE GENOMIC DNA]</scope>
    <source>
        <strain evidence="2 3">15Tr583</strain>
    </source>
</reference>
<dbReference type="EMBL" id="RPFW01000006">
    <property type="protein sequence ID" value="TVZ01950.1"/>
    <property type="molecule type" value="Genomic_DNA"/>
</dbReference>
<dbReference type="RefSeq" id="WP_145858918.1">
    <property type="nucleotide sequence ID" value="NZ_RPFW01000006.1"/>
</dbReference>
<evidence type="ECO:0000313" key="2">
    <source>
        <dbReference type="EMBL" id="TVZ01950.1"/>
    </source>
</evidence>
<comment type="caution">
    <text evidence="2">The sequence shown here is derived from an EMBL/GenBank/DDBJ whole genome shotgun (WGS) entry which is preliminary data.</text>
</comment>
<dbReference type="PANTHER" id="PTHR42951">
    <property type="entry name" value="METALLO-BETA-LACTAMASE DOMAIN-CONTAINING"/>
    <property type="match status" value="1"/>
</dbReference>
<dbReference type="Proteomes" id="UP000460272">
    <property type="component" value="Unassembled WGS sequence"/>
</dbReference>
<evidence type="ECO:0000313" key="3">
    <source>
        <dbReference type="Proteomes" id="UP000460272"/>
    </source>
</evidence>
<gene>
    <name evidence="2" type="ORF">EAS64_31450</name>
</gene>
<keyword evidence="3" id="KW-1185">Reference proteome</keyword>
<dbReference type="SUPFAM" id="SSF56281">
    <property type="entry name" value="Metallo-hydrolase/oxidoreductase"/>
    <property type="match status" value="1"/>
</dbReference>
<organism evidence="2 3">
    <name type="scientific">Trebonia kvetii</name>
    <dbReference type="NCBI Taxonomy" id="2480626"/>
    <lineage>
        <taxon>Bacteria</taxon>
        <taxon>Bacillati</taxon>
        <taxon>Actinomycetota</taxon>
        <taxon>Actinomycetes</taxon>
        <taxon>Streptosporangiales</taxon>
        <taxon>Treboniaceae</taxon>
        <taxon>Trebonia</taxon>
    </lineage>
</organism>
<dbReference type="InterPro" id="IPR001279">
    <property type="entry name" value="Metallo-B-lactamas"/>
</dbReference>
<dbReference type="Gene3D" id="3.60.15.10">
    <property type="entry name" value="Ribonuclease Z/Hydroxyacylglutathione hydrolase-like"/>
    <property type="match status" value="1"/>
</dbReference>
<dbReference type="GO" id="GO:0016787">
    <property type="term" value="F:hydrolase activity"/>
    <property type="evidence" value="ECO:0007669"/>
    <property type="project" value="UniProtKB-KW"/>
</dbReference>
<evidence type="ECO:0000259" key="1">
    <source>
        <dbReference type="SMART" id="SM00849"/>
    </source>
</evidence>
<dbReference type="InterPro" id="IPR050855">
    <property type="entry name" value="NDM-1-like"/>
</dbReference>
<dbReference type="InterPro" id="IPR036866">
    <property type="entry name" value="RibonucZ/Hydroxyglut_hydro"/>
</dbReference>
<dbReference type="OrthoDB" id="2273115at2"/>
<dbReference type="AlphaFoldDB" id="A0A6P2BSM3"/>
<keyword evidence="2" id="KW-0378">Hydrolase</keyword>